<dbReference type="GO" id="GO:0008299">
    <property type="term" value="P:isoprenoid biosynthetic process"/>
    <property type="evidence" value="ECO:0007669"/>
    <property type="project" value="UniProtKB-ARBA"/>
</dbReference>
<reference evidence="6" key="1">
    <citation type="submission" date="2016-03" db="EMBL/GenBank/DDBJ databases">
        <title>Draft genome sequence of Rosellinia necatrix.</title>
        <authorList>
            <person name="Kanematsu S."/>
        </authorList>
    </citation>
    <scope>NUCLEOTIDE SEQUENCE [LARGE SCALE GENOMIC DNA]</scope>
    <source>
        <strain evidence="6">W97</strain>
    </source>
</reference>
<protein>
    <recommendedName>
        <fullName evidence="4">Terpene synthase</fullName>
        <ecNumber evidence="4">4.2.3.-</ecNumber>
    </recommendedName>
</protein>
<dbReference type="SFLD" id="SFLDS00005">
    <property type="entry name" value="Isoprenoid_Synthase_Type_I"/>
    <property type="match status" value="1"/>
</dbReference>
<evidence type="ECO:0000256" key="4">
    <source>
        <dbReference type="RuleBase" id="RU366034"/>
    </source>
</evidence>
<feature type="region of interest" description="Disordered" evidence="5">
    <location>
        <begin position="1"/>
        <end position="43"/>
    </location>
</feature>
<evidence type="ECO:0000256" key="5">
    <source>
        <dbReference type="SAM" id="MobiDB-lite"/>
    </source>
</evidence>
<dbReference type="STRING" id="77044.A0A1W2TQF3"/>
<dbReference type="PANTHER" id="PTHR35201">
    <property type="entry name" value="TERPENE SYNTHASE"/>
    <property type="match status" value="1"/>
</dbReference>
<dbReference type="EC" id="4.2.3.-" evidence="4"/>
<keyword evidence="4" id="KW-0456">Lyase</keyword>
<dbReference type="Gene3D" id="1.10.600.10">
    <property type="entry name" value="Farnesyl Diphosphate Synthase"/>
    <property type="match status" value="1"/>
</dbReference>
<dbReference type="EMBL" id="DF977497">
    <property type="protein sequence ID" value="GAP90682.1"/>
    <property type="molecule type" value="Genomic_DNA"/>
</dbReference>
<dbReference type="Pfam" id="PF19086">
    <property type="entry name" value="Terpene_syn_C_2"/>
    <property type="match status" value="1"/>
</dbReference>
<comment type="similarity">
    <text evidence="2 4">Belongs to the terpene synthase family.</text>
</comment>
<name>A0A1W2TQF3_ROSNE</name>
<evidence type="ECO:0000313" key="6">
    <source>
        <dbReference type="EMBL" id="GAP90682.1"/>
    </source>
</evidence>
<dbReference type="SUPFAM" id="SSF48576">
    <property type="entry name" value="Terpenoid synthases"/>
    <property type="match status" value="1"/>
</dbReference>
<dbReference type="Proteomes" id="UP000054516">
    <property type="component" value="Unassembled WGS sequence"/>
</dbReference>
<evidence type="ECO:0000256" key="2">
    <source>
        <dbReference type="ARBA" id="ARBA00006333"/>
    </source>
</evidence>
<evidence type="ECO:0000256" key="1">
    <source>
        <dbReference type="ARBA" id="ARBA00001946"/>
    </source>
</evidence>
<dbReference type="GO" id="GO:0010333">
    <property type="term" value="F:terpene synthase activity"/>
    <property type="evidence" value="ECO:0007669"/>
    <property type="project" value="InterPro"/>
</dbReference>
<sequence length="406" mass="45697">MPAVNEAYETNGYSVPNGGDMTSGINGTSDVHKANGTNGTNGIKEMNGIKKANGIKEVNGTKEKNGVKETKPRTLHIPDLFGGILSGDPVENPLEPTVGPLSEEWTKALTKMDPKTAKILTKANFAYLISLAAPQADAAAFRMAVDWCIWAFVFDDQYDEGLMRDKTIESAHEMIWTLSLMDDSYPPVDPKKHPLRYMFQTTWQRFQLRNPAPDLQQRWKESHRKCLFAILQQVWLAQSKTGLDVSIPDYMDTRRQSIGSYCLFVVVEWAHGIKLTQDIFDHPSMSTCERVAADLTWLVNDVLSYKKDVAFGVEHNLVCLLMRQGCTEQEAMDKIGEIIDQCHKEWDDAVANLPSWGEETDKEVQRYLGACRDVARANLWWSFKSGRYLNAEEAGQARVNKILTLG</sequence>
<proteinExistence type="inferred from homology"/>
<evidence type="ECO:0000256" key="3">
    <source>
        <dbReference type="ARBA" id="ARBA00022842"/>
    </source>
</evidence>
<dbReference type="OrthoDB" id="2861623at2759"/>
<dbReference type="OMA" id="MCILAND"/>
<dbReference type="AlphaFoldDB" id="A0A1W2TQF3"/>
<dbReference type="InterPro" id="IPR034686">
    <property type="entry name" value="Terpene_cyclase-like_2"/>
</dbReference>
<gene>
    <name evidence="6" type="ORF">SAMD00023353_5200030</name>
</gene>
<evidence type="ECO:0000313" key="7">
    <source>
        <dbReference type="Proteomes" id="UP000054516"/>
    </source>
</evidence>
<feature type="compositionally biased region" description="Polar residues" evidence="5">
    <location>
        <begin position="23"/>
        <end position="41"/>
    </location>
</feature>
<dbReference type="SFLD" id="SFLDG01020">
    <property type="entry name" value="Terpene_Cyclase_Like_2"/>
    <property type="match status" value="1"/>
</dbReference>
<keyword evidence="3 4" id="KW-0460">Magnesium</keyword>
<dbReference type="GO" id="GO:0046872">
    <property type="term" value="F:metal ion binding"/>
    <property type="evidence" value="ECO:0007669"/>
    <property type="project" value="UniProtKB-KW"/>
</dbReference>
<organism evidence="6">
    <name type="scientific">Rosellinia necatrix</name>
    <name type="common">White root-rot fungus</name>
    <dbReference type="NCBI Taxonomy" id="77044"/>
    <lineage>
        <taxon>Eukaryota</taxon>
        <taxon>Fungi</taxon>
        <taxon>Dikarya</taxon>
        <taxon>Ascomycota</taxon>
        <taxon>Pezizomycotina</taxon>
        <taxon>Sordariomycetes</taxon>
        <taxon>Xylariomycetidae</taxon>
        <taxon>Xylariales</taxon>
        <taxon>Xylariaceae</taxon>
        <taxon>Rosellinia</taxon>
    </lineage>
</organism>
<keyword evidence="4" id="KW-0479">Metal-binding</keyword>
<dbReference type="PANTHER" id="PTHR35201:SF4">
    <property type="entry name" value="BETA-PINACENE SYNTHASE-RELATED"/>
    <property type="match status" value="1"/>
</dbReference>
<keyword evidence="7" id="KW-1185">Reference proteome</keyword>
<dbReference type="InterPro" id="IPR008949">
    <property type="entry name" value="Isoprenoid_synthase_dom_sf"/>
</dbReference>
<accession>A0A1W2TQF3</accession>
<comment type="cofactor">
    <cofactor evidence="1 4">
        <name>Mg(2+)</name>
        <dbReference type="ChEBI" id="CHEBI:18420"/>
    </cofactor>
</comment>